<dbReference type="SUPFAM" id="SSF109998">
    <property type="entry name" value="Triger factor/SurA peptide-binding domain-like"/>
    <property type="match status" value="1"/>
</dbReference>
<evidence type="ECO:0000256" key="11">
    <source>
        <dbReference type="ARBA" id="ARBA00042775"/>
    </source>
</evidence>
<evidence type="ECO:0000256" key="1">
    <source>
        <dbReference type="ARBA" id="ARBA00004382"/>
    </source>
</evidence>
<keyword evidence="6 13" id="KW-0472">Membrane</keyword>
<dbReference type="Pfam" id="PF13624">
    <property type="entry name" value="SurA_N_3"/>
    <property type="match status" value="1"/>
</dbReference>
<dbReference type="InterPro" id="IPR027304">
    <property type="entry name" value="Trigger_fact/SurA_dom_sf"/>
</dbReference>
<evidence type="ECO:0000313" key="15">
    <source>
        <dbReference type="EMBL" id="BBP01040.1"/>
    </source>
</evidence>
<dbReference type="InterPro" id="IPR000297">
    <property type="entry name" value="PPIase_PpiC"/>
</dbReference>
<evidence type="ECO:0000256" key="6">
    <source>
        <dbReference type="ARBA" id="ARBA00023136"/>
    </source>
</evidence>
<dbReference type="Gene3D" id="1.10.4030.10">
    <property type="entry name" value="Porin chaperone SurA, peptide-binding domain"/>
    <property type="match status" value="1"/>
</dbReference>
<keyword evidence="7" id="KW-0143">Chaperone</keyword>
<dbReference type="RefSeq" id="WP_162084867.1">
    <property type="nucleotide sequence ID" value="NZ_AP021881.1"/>
</dbReference>
<feature type="domain" description="PpiC" evidence="14">
    <location>
        <begin position="266"/>
        <end position="369"/>
    </location>
</feature>
<dbReference type="PROSITE" id="PS01096">
    <property type="entry name" value="PPIC_PPIASE_1"/>
    <property type="match status" value="1"/>
</dbReference>
<evidence type="ECO:0000256" key="12">
    <source>
        <dbReference type="PROSITE-ProRule" id="PRU00278"/>
    </source>
</evidence>
<evidence type="ECO:0000256" key="8">
    <source>
        <dbReference type="ARBA" id="ARBA00023235"/>
    </source>
</evidence>
<dbReference type="PROSITE" id="PS50198">
    <property type="entry name" value="PPIC_PPIASE_2"/>
    <property type="match status" value="1"/>
</dbReference>
<accession>A0A809SHR7</accession>
<dbReference type="InterPro" id="IPR046357">
    <property type="entry name" value="PPIase_dom_sf"/>
</dbReference>
<comment type="subcellular location">
    <subcellularLocation>
        <location evidence="1">Cell inner membrane</location>
        <topology evidence="1">Single-pass type II membrane protein</topology>
        <orientation evidence="1">Periplasmic side</orientation>
    </subcellularLocation>
</comment>
<evidence type="ECO:0000313" key="16">
    <source>
        <dbReference type="Proteomes" id="UP000463939"/>
    </source>
</evidence>
<keyword evidence="2" id="KW-1003">Cell membrane</keyword>
<dbReference type="EMBL" id="AP021881">
    <property type="protein sequence ID" value="BBP01040.1"/>
    <property type="molecule type" value="Genomic_DNA"/>
</dbReference>
<comment type="similarity">
    <text evidence="9">Belongs to the PpiD chaperone family.</text>
</comment>
<evidence type="ECO:0000259" key="14">
    <source>
        <dbReference type="PROSITE" id="PS50198"/>
    </source>
</evidence>
<keyword evidence="12" id="KW-0697">Rotamase</keyword>
<dbReference type="Gene3D" id="3.10.50.40">
    <property type="match status" value="1"/>
</dbReference>
<gene>
    <name evidence="15" type="ORF">SFSGTM_17480</name>
</gene>
<sequence length="636" mass="69308">MLDSIRERTHGWMAKVILALITIPFALFGIDSYFKNHAADNSVATVNGQKISRLAFDRALKDQRSELAASMGPGFDPALLDDPSVRQSILDNLIKQKLLINSGHDLGMVVTDTQLAKFIGAVPAFQDNGQFSVTRYEQVLRQQNMSVADFENRVREELLMNDMRVPFAQASVISSRVVKQFAGVFEQQREISTAKVAAADFVKQIQVTPAQIKTYYDAHQADFNVPAEAKFQYVVLSLDDMAKTVKIDDASVQQYYQANAAKYSEPEQRSARHILITVAANATAATRAAAKAKAEQLYKQVLANPASFAEVAKQNSEDPGSAAQGGDLGWFPRNAMVKPFADAAFSMKPNEIRGPIETDFGYHIIMLNGIKPAQTQPFEMVKPAIVSDLQKQQAGKQFADAAERFSNQVYEQSTELASAAKAQNLPVLTSDWVSKMGGVSAGILNSPKMLAALFSDDVLKNKRNSEAIEVAPNKLVSARLLDYKPATVQALTAVSSKITTLLMQQQTRAAALKQGEQVLSELRAGKESAGLKWSAFELISRAHAEAVTPKLVEPIFAADEKTMPSYVGGVDVDGNYQLVRVTRVLPGNTPDATKLLAMQTQLANVVSQQAFADYLASLTKSAKIQIAKSALEKTAP</sequence>
<keyword evidence="4 13" id="KW-0812">Transmembrane</keyword>
<evidence type="ECO:0000256" key="10">
    <source>
        <dbReference type="ARBA" id="ARBA00040743"/>
    </source>
</evidence>
<keyword evidence="5 13" id="KW-1133">Transmembrane helix</keyword>
<dbReference type="PANTHER" id="PTHR47529">
    <property type="entry name" value="PEPTIDYL-PROLYL CIS-TRANS ISOMERASE D"/>
    <property type="match status" value="1"/>
</dbReference>
<keyword evidence="16" id="KW-1185">Reference proteome</keyword>
<dbReference type="Proteomes" id="UP000463939">
    <property type="component" value="Chromosome"/>
</dbReference>
<evidence type="ECO:0000256" key="9">
    <source>
        <dbReference type="ARBA" id="ARBA00038408"/>
    </source>
</evidence>
<dbReference type="PANTHER" id="PTHR47529:SF1">
    <property type="entry name" value="PERIPLASMIC CHAPERONE PPID"/>
    <property type="match status" value="1"/>
</dbReference>
<evidence type="ECO:0000256" key="13">
    <source>
        <dbReference type="SAM" id="Phobius"/>
    </source>
</evidence>
<reference evidence="16" key="1">
    <citation type="submission" date="2019-11" db="EMBL/GenBank/DDBJ databases">
        <title>Isolation and characterization of a novel species in the genus Sulfuriferula.</title>
        <authorList>
            <person name="Mochizuki J."/>
            <person name="Kojima H."/>
            <person name="Fukui M."/>
        </authorList>
    </citation>
    <scope>NUCLEOTIDE SEQUENCE [LARGE SCALE GENOMIC DNA]</scope>
    <source>
        <strain evidence="16">SGTM</strain>
    </source>
</reference>
<evidence type="ECO:0000256" key="4">
    <source>
        <dbReference type="ARBA" id="ARBA00022692"/>
    </source>
</evidence>
<dbReference type="Pfam" id="PF13616">
    <property type="entry name" value="Rotamase_3"/>
    <property type="match status" value="1"/>
</dbReference>
<organism evidence="15 16">
    <name type="scientific">Sulfuriferula nivalis</name>
    <dbReference type="NCBI Taxonomy" id="2675298"/>
    <lineage>
        <taxon>Bacteria</taxon>
        <taxon>Pseudomonadati</taxon>
        <taxon>Pseudomonadota</taxon>
        <taxon>Betaproteobacteria</taxon>
        <taxon>Nitrosomonadales</taxon>
        <taxon>Sulfuricellaceae</taxon>
        <taxon>Sulfuriferula</taxon>
    </lineage>
</organism>
<protein>
    <recommendedName>
        <fullName evidence="10">Periplasmic chaperone PpiD</fullName>
    </recommendedName>
    <alternativeName>
        <fullName evidence="11">Periplasmic folding chaperone</fullName>
    </alternativeName>
</protein>
<dbReference type="InterPro" id="IPR023058">
    <property type="entry name" value="PPIase_PpiC_CS"/>
</dbReference>
<keyword evidence="3" id="KW-0997">Cell inner membrane</keyword>
<keyword evidence="8 12" id="KW-0413">Isomerase</keyword>
<evidence type="ECO:0000256" key="5">
    <source>
        <dbReference type="ARBA" id="ARBA00022989"/>
    </source>
</evidence>
<evidence type="ECO:0000256" key="2">
    <source>
        <dbReference type="ARBA" id="ARBA00022475"/>
    </source>
</evidence>
<dbReference type="AlphaFoldDB" id="A0A809SHR7"/>
<dbReference type="GO" id="GO:0005886">
    <property type="term" value="C:plasma membrane"/>
    <property type="evidence" value="ECO:0007669"/>
    <property type="project" value="UniProtKB-SubCell"/>
</dbReference>
<dbReference type="InterPro" id="IPR052029">
    <property type="entry name" value="PpiD_chaperone"/>
</dbReference>
<dbReference type="KEGG" id="sniv:SFSGTM_17480"/>
<evidence type="ECO:0000256" key="7">
    <source>
        <dbReference type="ARBA" id="ARBA00023186"/>
    </source>
</evidence>
<dbReference type="GO" id="GO:0003755">
    <property type="term" value="F:peptidyl-prolyl cis-trans isomerase activity"/>
    <property type="evidence" value="ECO:0007669"/>
    <property type="project" value="UniProtKB-KW"/>
</dbReference>
<feature type="transmembrane region" description="Helical" evidence="13">
    <location>
        <begin position="12"/>
        <end position="30"/>
    </location>
</feature>
<dbReference type="SUPFAM" id="SSF54534">
    <property type="entry name" value="FKBP-like"/>
    <property type="match status" value="1"/>
</dbReference>
<proteinExistence type="inferred from homology"/>
<evidence type="ECO:0000256" key="3">
    <source>
        <dbReference type="ARBA" id="ARBA00022519"/>
    </source>
</evidence>
<name>A0A809SHR7_9PROT</name>